<evidence type="ECO:0000313" key="3">
    <source>
        <dbReference type="Proteomes" id="UP000712281"/>
    </source>
</evidence>
<proteinExistence type="predicted"/>
<evidence type="ECO:0008006" key="4">
    <source>
        <dbReference type="Google" id="ProtNLM"/>
    </source>
</evidence>
<name>A0A8S9L3U6_BRACR</name>
<organism evidence="2 3">
    <name type="scientific">Brassica cretica</name>
    <name type="common">Mustard</name>
    <dbReference type="NCBI Taxonomy" id="69181"/>
    <lineage>
        <taxon>Eukaryota</taxon>
        <taxon>Viridiplantae</taxon>
        <taxon>Streptophyta</taxon>
        <taxon>Embryophyta</taxon>
        <taxon>Tracheophyta</taxon>
        <taxon>Spermatophyta</taxon>
        <taxon>Magnoliopsida</taxon>
        <taxon>eudicotyledons</taxon>
        <taxon>Gunneridae</taxon>
        <taxon>Pentapetalae</taxon>
        <taxon>rosids</taxon>
        <taxon>malvids</taxon>
        <taxon>Brassicales</taxon>
        <taxon>Brassicaceae</taxon>
        <taxon>Brassiceae</taxon>
        <taxon>Brassica</taxon>
    </lineage>
</organism>
<dbReference type="PANTHER" id="PTHR11937">
    <property type="entry name" value="ACTIN"/>
    <property type="match status" value="1"/>
</dbReference>
<protein>
    <recommendedName>
        <fullName evidence="4">Actin-related protein 8</fullName>
    </recommendedName>
</protein>
<gene>
    <name evidence="2" type="ORF">F2Q68_00010627</name>
</gene>
<feature type="non-terminal residue" evidence="2">
    <location>
        <position position="1"/>
    </location>
</feature>
<sequence>TASLLKIPYLDDESSSFGSRKTARIDGYNQPSTNTKKDTAFPWTNVFEDEPSSLPTSDSGESKRKYRRNMIFGEEAMRISPKEPYTIHRPIRRGHFNVSPQYSAQQVCEDLVAIWDWVLLDKLEIAHSERNKYSAVLVVPGTFDSREIKELLTIVLRDLCFSSAVVHQEGLSTIFGNGLSTACIVNMGAQTSTVVCIEDGVSLPNTEKILPFGGDMPSMDSEALPKLATAPNRRFGKANRYADA</sequence>
<dbReference type="InterPro" id="IPR004000">
    <property type="entry name" value="Actin"/>
</dbReference>
<comment type="caution">
    <text evidence="2">The sequence shown here is derived from an EMBL/GenBank/DDBJ whole genome shotgun (WGS) entry which is preliminary data.</text>
</comment>
<dbReference type="Gene3D" id="3.30.420.40">
    <property type="match status" value="1"/>
</dbReference>
<dbReference type="InterPro" id="IPR043129">
    <property type="entry name" value="ATPase_NBD"/>
</dbReference>
<evidence type="ECO:0000313" key="2">
    <source>
        <dbReference type="EMBL" id="KAF2600263.1"/>
    </source>
</evidence>
<reference evidence="2" key="1">
    <citation type="submission" date="2019-12" db="EMBL/GenBank/DDBJ databases">
        <title>Genome sequencing and annotation of Brassica cretica.</title>
        <authorList>
            <person name="Studholme D.J."/>
            <person name="Sarris P.F."/>
        </authorList>
    </citation>
    <scope>NUCLEOTIDE SEQUENCE</scope>
    <source>
        <strain evidence="2">PFS-001/15</strain>
        <tissue evidence="2">Leaf</tissue>
    </source>
</reference>
<dbReference type="SUPFAM" id="SSF53067">
    <property type="entry name" value="Actin-like ATPase domain"/>
    <property type="match status" value="2"/>
</dbReference>
<feature type="region of interest" description="Disordered" evidence="1">
    <location>
        <begin position="12"/>
        <end position="62"/>
    </location>
</feature>
<dbReference type="Pfam" id="PF00022">
    <property type="entry name" value="Actin"/>
    <property type="match status" value="1"/>
</dbReference>
<dbReference type="EMBL" id="QGKW02000717">
    <property type="protein sequence ID" value="KAF2600263.1"/>
    <property type="molecule type" value="Genomic_DNA"/>
</dbReference>
<dbReference type="Proteomes" id="UP000712281">
    <property type="component" value="Unassembled WGS sequence"/>
</dbReference>
<dbReference type="AlphaFoldDB" id="A0A8S9L3U6"/>
<evidence type="ECO:0000256" key="1">
    <source>
        <dbReference type="SAM" id="MobiDB-lite"/>
    </source>
</evidence>
<accession>A0A8S9L3U6</accession>